<organism evidence="3 4">
    <name type="scientific">Peribacillus glennii</name>
    <dbReference type="NCBI Taxonomy" id="2303991"/>
    <lineage>
        <taxon>Bacteria</taxon>
        <taxon>Bacillati</taxon>
        <taxon>Bacillota</taxon>
        <taxon>Bacilli</taxon>
        <taxon>Bacillales</taxon>
        <taxon>Bacillaceae</taxon>
        <taxon>Peribacillus</taxon>
    </lineage>
</organism>
<feature type="transmembrane region" description="Helical" evidence="1">
    <location>
        <begin position="228"/>
        <end position="252"/>
    </location>
</feature>
<protein>
    <recommendedName>
        <fullName evidence="2">DZANK-type domain-containing protein</fullName>
    </recommendedName>
</protein>
<sequence>MYCSTCGTENPATNNYCLNDGTILKPDKGKFSIHASPAATFCSGCGSSVSAKDNYCLACGSTLHSYQKTAFVKDGLKPASTGTAIKSFSIPKINITILKPAIISSIIGLVLVLILSFGLLQMNTQAVKTAFSQDTDVNITYLIESLREQTGMDLPEPGAIIGLTDMMMMSHLVSAELDANMDSFDEKYNISIKLSFGLVFILLIPAIALFVSGIVHRNMTGDENPYSLLYGAASTAILYGILLAILSLFSGFSYDVKNATPKFLLDVSTSYSFFGAFLKGTMIAFLFSMLGMLFSLNYRRVTGHLRDMFPFGDALHQGISTFFRGFIIFSVVMIFIVQNTFKKIALFAGEFSDAEYLTNLMDKSFSFILAIGTQLGALIWNLASFGSFTASTTEGMDVSTMSYSMLSGLQTSGDELGSEIQLALAMTDIGLYIKFAALVLVGLFVWSGYSLSKNGMASIKSLAVYSLVYSILFALFTYFAKIQFIGEAPEHGGPGVIEMMIGFGSFAAFLKAFIFAFLCAYAGTFIRKWRS</sequence>
<proteinExistence type="predicted"/>
<keyword evidence="4" id="KW-1185">Reference proteome</keyword>
<dbReference type="Proteomes" id="UP000262939">
    <property type="component" value="Unassembled WGS sequence"/>
</dbReference>
<gene>
    <name evidence="3" type="ORF">D0466_19220</name>
</gene>
<evidence type="ECO:0000313" key="3">
    <source>
        <dbReference type="EMBL" id="RFU61116.1"/>
    </source>
</evidence>
<accession>A0A372L799</accession>
<evidence type="ECO:0000256" key="1">
    <source>
        <dbReference type="SAM" id="Phobius"/>
    </source>
</evidence>
<dbReference type="InterPro" id="IPR025874">
    <property type="entry name" value="DZR"/>
</dbReference>
<keyword evidence="1" id="KW-1133">Transmembrane helix</keyword>
<feature type="domain" description="DZANK-type" evidence="2">
    <location>
        <begin position="3"/>
        <end position="60"/>
    </location>
</feature>
<dbReference type="RefSeq" id="WP_117324150.1">
    <property type="nucleotide sequence ID" value="NZ_QVTD01000017.1"/>
</dbReference>
<feature type="transmembrane region" description="Helical" evidence="1">
    <location>
        <begin position="101"/>
        <end position="120"/>
    </location>
</feature>
<feature type="transmembrane region" description="Helical" evidence="1">
    <location>
        <begin position="462"/>
        <end position="480"/>
    </location>
</feature>
<feature type="transmembrane region" description="Helical" evidence="1">
    <location>
        <begin position="500"/>
        <end position="526"/>
    </location>
</feature>
<feature type="transmembrane region" description="Helical" evidence="1">
    <location>
        <begin position="273"/>
        <end position="294"/>
    </location>
</feature>
<dbReference type="Pfam" id="PF12773">
    <property type="entry name" value="DZR"/>
    <property type="match status" value="1"/>
</dbReference>
<name>A0A372L799_9BACI</name>
<dbReference type="OrthoDB" id="1707224at2"/>
<keyword evidence="1" id="KW-0472">Membrane</keyword>
<feature type="transmembrane region" description="Helical" evidence="1">
    <location>
        <begin position="431"/>
        <end position="450"/>
    </location>
</feature>
<keyword evidence="1" id="KW-0812">Transmembrane</keyword>
<feature type="transmembrane region" description="Helical" evidence="1">
    <location>
        <begin position="365"/>
        <end position="383"/>
    </location>
</feature>
<feature type="transmembrane region" description="Helical" evidence="1">
    <location>
        <begin position="314"/>
        <end position="337"/>
    </location>
</feature>
<evidence type="ECO:0000313" key="4">
    <source>
        <dbReference type="Proteomes" id="UP000262939"/>
    </source>
</evidence>
<dbReference type="AlphaFoldDB" id="A0A372L799"/>
<comment type="caution">
    <text evidence="3">The sequence shown here is derived from an EMBL/GenBank/DDBJ whole genome shotgun (WGS) entry which is preliminary data.</text>
</comment>
<dbReference type="EMBL" id="QVTD01000017">
    <property type="protein sequence ID" value="RFU61116.1"/>
    <property type="molecule type" value="Genomic_DNA"/>
</dbReference>
<evidence type="ECO:0000259" key="2">
    <source>
        <dbReference type="Pfam" id="PF12773"/>
    </source>
</evidence>
<reference evidence="3 4" key="1">
    <citation type="submission" date="2018-08" db="EMBL/GenBank/DDBJ databases">
        <title>Bacillus chawlae sp. nov., Bacillus glennii sp. nov., and Bacillus saganii sp. nov. Isolated from the Vehicle Assembly Building at Kennedy Space Center where the Viking Spacecraft were Assembled.</title>
        <authorList>
            <person name="Seuylemezian A."/>
            <person name="Vaishampayan P."/>
        </authorList>
    </citation>
    <scope>NUCLEOTIDE SEQUENCE [LARGE SCALE GENOMIC DNA]</scope>
    <source>
        <strain evidence="3 4">V44-8</strain>
    </source>
</reference>
<feature type="transmembrane region" description="Helical" evidence="1">
    <location>
        <begin position="194"/>
        <end position="216"/>
    </location>
</feature>